<dbReference type="UniPathway" id="UPA00214"/>
<dbReference type="EMBL" id="JXXN02000918">
    <property type="protein sequence ID" value="THD25965.1"/>
    <property type="molecule type" value="Genomic_DNA"/>
</dbReference>
<evidence type="ECO:0000256" key="5">
    <source>
        <dbReference type="ARBA" id="ARBA00023027"/>
    </source>
</evidence>
<dbReference type="CDD" id="cd05247">
    <property type="entry name" value="UDP_G4E_1_SDR_e"/>
    <property type="match status" value="1"/>
</dbReference>
<evidence type="ECO:0000256" key="8">
    <source>
        <dbReference type="RuleBase" id="RU366046"/>
    </source>
</evidence>
<evidence type="ECO:0000256" key="2">
    <source>
        <dbReference type="ARBA" id="ARBA00000083"/>
    </source>
</evidence>
<dbReference type="NCBIfam" id="TIGR01179">
    <property type="entry name" value="galE"/>
    <property type="match status" value="1"/>
</dbReference>
<evidence type="ECO:0000256" key="6">
    <source>
        <dbReference type="ARBA" id="ARBA00023144"/>
    </source>
</evidence>
<dbReference type="Pfam" id="PF01370">
    <property type="entry name" value="Epimerase"/>
    <property type="match status" value="1"/>
</dbReference>
<dbReference type="GO" id="GO:0003974">
    <property type="term" value="F:UDP-N-acetylglucosamine 4-epimerase activity"/>
    <property type="evidence" value="ECO:0007669"/>
    <property type="project" value="UniProtKB-EC"/>
</dbReference>
<organism evidence="10 11">
    <name type="scientific">Fasciola hepatica</name>
    <name type="common">Liver fluke</name>
    <dbReference type="NCBI Taxonomy" id="6192"/>
    <lineage>
        <taxon>Eukaryota</taxon>
        <taxon>Metazoa</taxon>
        <taxon>Spiralia</taxon>
        <taxon>Lophotrochozoa</taxon>
        <taxon>Platyhelminthes</taxon>
        <taxon>Trematoda</taxon>
        <taxon>Digenea</taxon>
        <taxon>Plagiorchiida</taxon>
        <taxon>Echinostomata</taxon>
        <taxon>Echinostomatoidea</taxon>
        <taxon>Fasciolidae</taxon>
        <taxon>Fasciola</taxon>
    </lineage>
</organism>
<feature type="domain" description="NAD-dependent epimerase/dehydratase" evidence="9">
    <location>
        <begin position="22"/>
        <end position="281"/>
    </location>
</feature>
<dbReference type="PANTHER" id="PTHR43725">
    <property type="entry name" value="UDP-GLUCOSE 4-EPIMERASE"/>
    <property type="match status" value="1"/>
</dbReference>
<dbReference type="InterPro" id="IPR001509">
    <property type="entry name" value="Epimerase_deHydtase"/>
</dbReference>
<name>A0A4E0RG97_FASHE</name>
<evidence type="ECO:0000259" key="9">
    <source>
        <dbReference type="Pfam" id="PF01370"/>
    </source>
</evidence>
<accession>A0A4E0RG97</accession>
<evidence type="ECO:0000256" key="3">
    <source>
        <dbReference type="ARBA" id="ARBA00001911"/>
    </source>
</evidence>
<evidence type="ECO:0000256" key="7">
    <source>
        <dbReference type="ARBA" id="ARBA00023235"/>
    </source>
</evidence>
<dbReference type="PANTHER" id="PTHR43725:SF47">
    <property type="entry name" value="UDP-GLUCOSE 4-EPIMERASE"/>
    <property type="match status" value="1"/>
</dbReference>
<evidence type="ECO:0000313" key="10">
    <source>
        <dbReference type="EMBL" id="THD25965.1"/>
    </source>
</evidence>
<protein>
    <recommendedName>
        <fullName evidence="8">UDP-glucose 4-epimerase</fullName>
        <ecNumber evidence="8">5.1.3.2</ecNumber>
    </recommendedName>
</protein>
<dbReference type="Gene3D" id="3.40.50.720">
    <property type="entry name" value="NAD(P)-binding Rossmann-like Domain"/>
    <property type="match status" value="1"/>
</dbReference>
<dbReference type="Gene3D" id="3.90.25.10">
    <property type="entry name" value="UDP-galactose 4-epimerase, domain 1"/>
    <property type="match status" value="1"/>
</dbReference>
<dbReference type="GO" id="GO:0033499">
    <property type="term" value="P:galactose catabolic process via UDP-galactose, Leloir pathway"/>
    <property type="evidence" value="ECO:0007669"/>
    <property type="project" value="TreeGrafter"/>
</dbReference>
<dbReference type="EC" id="5.1.3.2" evidence="8"/>
<comment type="subunit">
    <text evidence="8">Homodimer.</text>
</comment>
<gene>
    <name evidence="10" type="ORF">D915_003197</name>
</gene>
<keyword evidence="7 8" id="KW-0413">Isomerase</keyword>
<comment type="cofactor">
    <cofactor evidence="3 8">
        <name>NAD(+)</name>
        <dbReference type="ChEBI" id="CHEBI:57540"/>
    </cofactor>
</comment>
<evidence type="ECO:0000256" key="4">
    <source>
        <dbReference type="ARBA" id="ARBA00004947"/>
    </source>
</evidence>
<comment type="catalytic activity">
    <reaction evidence="2 8">
        <text>UDP-alpha-D-glucose = UDP-alpha-D-galactose</text>
        <dbReference type="Rhea" id="RHEA:22168"/>
        <dbReference type="ChEBI" id="CHEBI:58885"/>
        <dbReference type="ChEBI" id="CHEBI:66914"/>
        <dbReference type="EC" id="5.1.3.2"/>
    </reaction>
</comment>
<keyword evidence="5 8" id="KW-0520">NAD</keyword>
<keyword evidence="6" id="KW-0299">Galactose metabolism</keyword>
<reference evidence="10" key="1">
    <citation type="submission" date="2019-03" db="EMBL/GenBank/DDBJ databases">
        <title>Improved annotation for the trematode Fasciola hepatica.</title>
        <authorList>
            <person name="Choi Y.-J."/>
            <person name="Martin J."/>
            <person name="Mitreva M."/>
        </authorList>
    </citation>
    <scope>NUCLEOTIDE SEQUENCE [LARGE SCALE GENOMIC DNA]</scope>
</reference>
<comment type="pathway">
    <text evidence="4 8">Carbohydrate metabolism; galactose metabolism.</text>
</comment>
<dbReference type="NCBIfam" id="NF007956">
    <property type="entry name" value="PRK10675.1"/>
    <property type="match status" value="1"/>
</dbReference>
<dbReference type="PRINTS" id="PR01713">
    <property type="entry name" value="NUCEPIMERASE"/>
</dbReference>
<dbReference type="GO" id="GO:0005829">
    <property type="term" value="C:cytosol"/>
    <property type="evidence" value="ECO:0007669"/>
    <property type="project" value="TreeGrafter"/>
</dbReference>
<dbReference type="AlphaFoldDB" id="A0A4E0RG97"/>
<dbReference type="SUPFAM" id="SSF51735">
    <property type="entry name" value="NAD(P)-binding Rossmann-fold domains"/>
    <property type="match status" value="1"/>
</dbReference>
<dbReference type="Proteomes" id="UP000230066">
    <property type="component" value="Unassembled WGS sequence"/>
</dbReference>
<comment type="catalytic activity">
    <reaction evidence="1">
        <text>UDP-N-acetyl-alpha-D-glucosamine = UDP-N-acetyl-alpha-D-galactosamine</text>
        <dbReference type="Rhea" id="RHEA:20517"/>
        <dbReference type="ChEBI" id="CHEBI:57705"/>
        <dbReference type="ChEBI" id="CHEBI:67138"/>
        <dbReference type="EC" id="5.1.3.7"/>
    </reaction>
</comment>
<dbReference type="InterPro" id="IPR036291">
    <property type="entry name" value="NAD(P)-bd_dom_sf"/>
</dbReference>
<keyword evidence="8" id="KW-0119">Carbohydrate metabolism</keyword>
<keyword evidence="11" id="KW-1185">Reference proteome</keyword>
<sequence>MNGMEFLHVYRFHMVDNIKSRVLVTGGSGYVGSHTVAELINSGHSVIVLDNLVNSKAACIKRIERMYDCHISFYTGDLLDRSSVEAVFAKEDVDSIIHFAALKSVGASVCEPIRYYENNTMGLINLICAMNAHSIKNLVFSSSCTVYGVPQSLPITEQHPLGQCTSPYGNTKYFAETILSDLYKADSAWNIVSLRYFNPIGAHPSAQLGEDPNDRSDNLMPRISQVAGGRLPHVNVYGSDYNTPDGTGIRDYIHIMDVAKAHVCALRQLNNRCGFKVYNIGTGKGYSVLEVIHAMEKASGKPITYQLLPRRRGDTDAIYADPTLANEELGWKALYGLDKMCEDQWRWQCQNPHGYGDEFKSGDH</sequence>
<evidence type="ECO:0000313" key="11">
    <source>
        <dbReference type="Proteomes" id="UP000230066"/>
    </source>
</evidence>
<dbReference type="InterPro" id="IPR005886">
    <property type="entry name" value="UDP_G4E"/>
</dbReference>
<dbReference type="GO" id="GO:0003978">
    <property type="term" value="F:UDP-glucose 4-epimerase activity"/>
    <property type="evidence" value="ECO:0007669"/>
    <property type="project" value="UniProtKB-UniRule"/>
</dbReference>
<comment type="caution">
    <text evidence="10">The sequence shown here is derived from an EMBL/GenBank/DDBJ whole genome shotgun (WGS) entry which is preliminary data.</text>
</comment>
<proteinExistence type="inferred from homology"/>
<comment type="similarity">
    <text evidence="8">Belongs to the NAD(P)-dependent epimerase/dehydratase family.</text>
</comment>
<evidence type="ECO:0000256" key="1">
    <source>
        <dbReference type="ARBA" id="ARBA00000014"/>
    </source>
</evidence>